<evidence type="ECO:0000313" key="13">
    <source>
        <dbReference type="EMBL" id="MDT0323266.1"/>
    </source>
</evidence>
<keyword evidence="8 11" id="KW-1133">Transmembrane helix</keyword>
<protein>
    <recommendedName>
        <fullName evidence="11">Potassium-transporting ATPase KdpC subunit</fullName>
    </recommendedName>
    <alternativeName>
        <fullName evidence="11">ATP phosphohydrolase [potassium-transporting] C chain</fullName>
    </alternativeName>
    <alternativeName>
        <fullName evidence="11">Potassium-binding and translocating subunit C</fullName>
    </alternativeName>
    <alternativeName>
        <fullName evidence="11">Potassium-translocating ATPase C chain</fullName>
    </alternativeName>
</protein>
<dbReference type="Proteomes" id="UP001183420">
    <property type="component" value="Unassembled WGS sequence"/>
</dbReference>
<evidence type="ECO:0000256" key="3">
    <source>
        <dbReference type="ARBA" id="ARBA00022538"/>
    </source>
</evidence>
<dbReference type="PANTHER" id="PTHR30042:SF2">
    <property type="entry name" value="POTASSIUM-TRANSPORTING ATPASE KDPC SUBUNIT"/>
    <property type="match status" value="1"/>
</dbReference>
<evidence type="ECO:0000256" key="10">
    <source>
        <dbReference type="ARBA" id="ARBA00023136"/>
    </source>
</evidence>
<dbReference type="RefSeq" id="WP_311604386.1">
    <property type="nucleotide sequence ID" value="NZ_JAVREM010000095.1"/>
</dbReference>
<sequence>MNIRTPLRTAWAALRALLVLTVVTGVLYPLAIAGVAQAAFGDRADGSPVQADGRDVGSSLIGQTWNDANGDPDPRWFQPRPSHSGYDPTATGSSQLGASDPTLLASVEETRAAVAAFNGVPESAVPPDAVTGSASAIDPHISPAYAELQVARVASANGLSPDRVERLVADHTEGRDLGFLGDERVNVLELNVALRAVVTADGD</sequence>
<keyword evidence="9 11" id="KW-0406">Ion transport</keyword>
<evidence type="ECO:0000313" key="14">
    <source>
        <dbReference type="Proteomes" id="UP001183420"/>
    </source>
</evidence>
<dbReference type="PIRSF" id="PIRSF001296">
    <property type="entry name" value="K_ATPase_KdpC"/>
    <property type="match status" value="1"/>
</dbReference>
<dbReference type="HAMAP" id="MF_00276">
    <property type="entry name" value="KdpC"/>
    <property type="match status" value="1"/>
</dbReference>
<comment type="caution">
    <text evidence="13">The sequence shown here is derived from an EMBL/GenBank/DDBJ whole genome shotgun (WGS) entry which is preliminary data.</text>
</comment>
<proteinExistence type="inferred from homology"/>
<organism evidence="13 14">
    <name type="scientific">Streptomyces millisiae</name>
    <dbReference type="NCBI Taxonomy" id="3075542"/>
    <lineage>
        <taxon>Bacteria</taxon>
        <taxon>Bacillati</taxon>
        <taxon>Actinomycetota</taxon>
        <taxon>Actinomycetes</taxon>
        <taxon>Kitasatosporales</taxon>
        <taxon>Streptomycetaceae</taxon>
        <taxon>Streptomyces</taxon>
    </lineage>
</organism>
<comment type="subunit">
    <text evidence="11">The system is composed of three essential subunits: KdpA, KdpB and KdpC.</text>
</comment>
<reference evidence="14" key="1">
    <citation type="submission" date="2023-07" db="EMBL/GenBank/DDBJ databases">
        <title>30 novel species of actinomycetes from the DSMZ collection.</title>
        <authorList>
            <person name="Nouioui I."/>
        </authorList>
    </citation>
    <scope>NUCLEOTIDE SEQUENCE [LARGE SCALE GENOMIC DNA]</scope>
    <source>
        <strain evidence="14">DSM 44918</strain>
    </source>
</reference>
<keyword evidence="7 11" id="KW-0630">Potassium</keyword>
<keyword evidence="3 11" id="KW-0633">Potassium transport</keyword>
<comment type="function">
    <text evidence="11">Part of the high-affinity ATP-driven potassium transport (or Kdp) system, which catalyzes the hydrolysis of ATP coupled with the electrogenic transport of potassium into the cytoplasm. This subunit acts as a catalytic chaperone that increases the ATP-binding affinity of the ATP-hydrolyzing subunit KdpB by the formation of a transient KdpB/KdpC/ATP ternary complex.</text>
</comment>
<evidence type="ECO:0000256" key="6">
    <source>
        <dbReference type="ARBA" id="ARBA00022840"/>
    </source>
</evidence>
<keyword evidence="2 11" id="KW-1003">Cell membrane</keyword>
<evidence type="ECO:0000256" key="4">
    <source>
        <dbReference type="ARBA" id="ARBA00022692"/>
    </source>
</evidence>
<accession>A0ABU2M0C4</accession>
<evidence type="ECO:0000256" key="12">
    <source>
        <dbReference type="SAM" id="MobiDB-lite"/>
    </source>
</evidence>
<dbReference type="EMBL" id="JAVREM010000095">
    <property type="protein sequence ID" value="MDT0323266.1"/>
    <property type="molecule type" value="Genomic_DNA"/>
</dbReference>
<comment type="similarity">
    <text evidence="11">Belongs to the KdpC family.</text>
</comment>
<keyword evidence="1 11" id="KW-0813">Transport</keyword>
<name>A0ABU2M0C4_9ACTN</name>
<evidence type="ECO:0000256" key="1">
    <source>
        <dbReference type="ARBA" id="ARBA00022448"/>
    </source>
</evidence>
<keyword evidence="14" id="KW-1185">Reference proteome</keyword>
<dbReference type="PANTHER" id="PTHR30042">
    <property type="entry name" value="POTASSIUM-TRANSPORTING ATPASE C CHAIN"/>
    <property type="match status" value="1"/>
</dbReference>
<evidence type="ECO:0000256" key="2">
    <source>
        <dbReference type="ARBA" id="ARBA00022475"/>
    </source>
</evidence>
<dbReference type="NCBIfam" id="NF001454">
    <property type="entry name" value="PRK00315.1"/>
    <property type="match status" value="1"/>
</dbReference>
<comment type="subcellular location">
    <subcellularLocation>
        <location evidence="11">Cell membrane</location>
        <topology evidence="11">Single-pass membrane protein</topology>
    </subcellularLocation>
</comment>
<evidence type="ECO:0000256" key="7">
    <source>
        <dbReference type="ARBA" id="ARBA00022958"/>
    </source>
</evidence>
<dbReference type="Pfam" id="PF02669">
    <property type="entry name" value="KdpC"/>
    <property type="match status" value="1"/>
</dbReference>
<dbReference type="InterPro" id="IPR003820">
    <property type="entry name" value="KdpC"/>
</dbReference>
<keyword evidence="6 11" id="KW-0067">ATP-binding</keyword>
<evidence type="ECO:0000256" key="11">
    <source>
        <dbReference type="HAMAP-Rule" id="MF_00276"/>
    </source>
</evidence>
<evidence type="ECO:0000256" key="8">
    <source>
        <dbReference type="ARBA" id="ARBA00022989"/>
    </source>
</evidence>
<keyword evidence="4 11" id="KW-0812">Transmembrane</keyword>
<keyword evidence="5 11" id="KW-0547">Nucleotide-binding</keyword>
<keyword evidence="10 11" id="KW-0472">Membrane</keyword>
<gene>
    <name evidence="11 13" type="primary">kdpC</name>
    <name evidence="13" type="ORF">RNC47_33675</name>
</gene>
<feature type="region of interest" description="Disordered" evidence="12">
    <location>
        <begin position="43"/>
        <end position="97"/>
    </location>
</feature>
<evidence type="ECO:0000256" key="9">
    <source>
        <dbReference type="ARBA" id="ARBA00023065"/>
    </source>
</evidence>
<dbReference type="NCBIfam" id="TIGR00681">
    <property type="entry name" value="kdpC"/>
    <property type="match status" value="1"/>
</dbReference>
<evidence type="ECO:0000256" key="5">
    <source>
        <dbReference type="ARBA" id="ARBA00022741"/>
    </source>
</evidence>